<evidence type="ECO:0000313" key="5">
    <source>
        <dbReference type="Proteomes" id="UP001501207"/>
    </source>
</evidence>
<dbReference type="PANTHER" id="PTHR47505">
    <property type="entry name" value="DNA UTILIZATION PROTEIN YHGH"/>
    <property type="match status" value="1"/>
</dbReference>
<organism evidence="4 5">
    <name type="scientific">Compostibacter hankyongensis</name>
    <dbReference type="NCBI Taxonomy" id="1007089"/>
    <lineage>
        <taxon>Bacteria</taxon>
        <taxon>Pseudomonadati</taxon>
        <taxon>Bacteroidota</taxon>
        <taxon>Chitinophagia</taxon>
        <taxon>Chitinophagales</taxon>
        <taxon>Chitinophagaceae</taxon>
        <taxon>Compostibacter</taxon>
    </lineage>
</organism>
<dbReference type="InterPro" id="IPR051910">
    <property type="entry name" value="ComF/GntX_DNA_util-trans"/>
</dbReference>
<dbReference type="EMBL" id="BAABFN010000020">
    <property type="protein sequence ID" value="GAA4317622.1"/>
    <property type="molecule type" value="Genomic_DNA"/>
</dbReference>
<dbReference type="Pfam" id="PF00156">
    <property type="entry name" value="Pribosyltran"/>
    <property type="match status" value="1"/>
</dbReference>
<comment type="similarity">
    <text evidence="1">Belongs to the ComF/GntX family.</text>
</comment>
<dbReference type="Gene3D" id="3.40.50.2020">
    <property type="match status" value="1"/>
</dbReference>
<sequence length="234" mass="25401">MSLSFRLWTDVLQLFFPDSCPGCGETLRQHDARICARCSARLPYTGFRGGTGNPVEKVFWGRTPVQAATAVFYFAKTGLLQKLVHDCKYRGRRDLALYLGGCMGKVLQEDSSFGPVTLVVPVPLHRRRQRQRGYNQAALLAEGIAGVLCRPCASDVLRRTKNTGTQTRRSRTARWENMADAFALSKPEAVAGAHILLVDDVLTTGATLDACAAVLSAAPGARLSIATLAYAGEL</sequence>
<protein>
    <submittedName>
        <fullName evidence="4">ComF family protein</fullName>
    </submittedName>
</protein>
<dbReference type="Proteomes" id="UP001501207">
    <property type="component" value="Unassembled WGS sequence"/>
</dbReference>
<dbReference type="RefSeq" id="WP_344980756.1">
    <property type="nucleotide sequence ID" value="NZ_BAABFN010000020.1"/>
</dbReference>
<evidence type="ECO:0000313" key="4">
    <source>
        <dbReference type="EMBL" id="GAA4317622.1"/>
    </source>
</evidence>
<dbReference type="InterPro" id="IPR044005">
    <property type="entry name" value="DZR_2"/>
</dbReference>
<feature type="domain" description="Phosphoribosyltransferase" evidence="2">
    <location>
        <begin position="156"/>
        <end position="232"/>
    </location>
</feature>
<accession>A0ABP8G5V0</accession>
<evidence type="ECO:0000259" key="2">
    <source>
        <dbReference type="Pfam" id="PF00156"/>
    </source>
</evidence>
<feature type="domain" description="Double zinc ribbon" evidence="3">
    <location>
        <begin position="11"/>
        <end position="44"/>
    </location>
</feature>
<comment type="caution">
    <text evidence="4">The sequence shown here is derived from an EMBL/GenBank/DDBJ whole genome shotgun (WGS) entry which is preliminary data.</text>
</comment>
<dbReference type="SUPFAM" id="SSF53271">
    <property type="entry name" value="PRTase-like"/>
    <property type="match status" value="1"/>
</dbReference>
<keyword evidence="5" id="KW-1185">Reference proteome</keyword>
<evidence type="ECO:0000259" key="3">
    <source>
        <dbReference type="Pfam" id="PF18912"/>
    </source>
</evidence>
<evidence type="ECO:0000256" key="1">
    <source>
        <dbReference type="ARBA" id="ARBA00008007"/>
    </source>
</evidence>
<dbReference type="InterPro" id="IPR000836">
    <property type="entry name" value="PRTase_dom"/>
</dbReference>
<name>A0ABP8G5V0_9BACT</name>
<dbReference type="Pfam" id="PF18912">
    <property type="entry name" value="DZR_2"/>
    <property type="match status" value="1"/>
</dbReference>
<gene>
    <name evidence="4" type="ORF">GCM10023143_29800</name>
</gene>
<reference evidence="5" key="1">
    <citation type="journal article" date="2019" name="Int. J. Syst. Evol. Microbiol.">
        <title>The Global Catalogue of Microorganisms (GCM) 10K type strain sequencing project: providing services to taxonomists for standard genome sequencing and annotation.</title>
        <authorList>
            <consortium name="The Broad Institute Genomics Platform"/>
            <consortium name="The Broad Institute Genome Sequencing Center for Infectious Disease"/>
            <person name="Wu L."/>
            <person name="Ma J."/>
        </authorList>
    </citation>
    <scope>NUCLEOTIDE SEQUENCE [LARGE SCALE GENOMIC DNA]</scope>
    <source>
        <strain evidence="5">JCM 17664</strain>
    </source>
</reference>
<proteinExistence type="inferred from homology"/>
<dbReference type="CDD" id="cd06223">
    <property type="entry name" value="PRTases_typeI"/>
    <property type="match status" value="1"/>
</dbReference>
<dbReference type="PANTHER" id="PTHR47505:SF1">
    <property type="entry name" value="DNA UTILIZATION PROTEIN YHGH"/>
    <property type="match status" value="1"/>
</dbReference>
<dbReference type="InterPro" id="IPR029057">
    <property type="entry name" value="PRTase-like"/>
</dbReference>